<accession>A0A6L5YB99</accession>
<dbReference type="AlphaFoldDB" id="A0A6L5YB99"/>
<dbReference type="Proteomes" id="UP000473699">
    <property type="component" value="Unassembled WGS sequence"/>
</dbReference>
<evidence type="ECO:0000313" key="3">
    <source>
        <dbReference type="Proteomes" id="UP000473699"/>
    </source>
</evidence>
<name>A0A6L5YB99_9BACT</name>
<dbReference type="Pfam" id="PF01425">
    <property type="entry name" value="Amidase"/>
    <property type="match status" value="1"/>
</dbReference>
<dbReference type="InterPro" id="IPR023631">
    <property type="entry name" value="Amidase_dom"/>
</dbReference>
<sequence>MTGFDFMEATVAKVHAAYLDGSLTCRALCEYYLARIDCLESRINSIICVNPKALEEAERFDAYVKERRRLCGALHGIPVMLKDNFNTTDMPTTAGSVALKGWVPQKDAFVTKRLRESGALILAKTNLHEFAIWGETVSSILGQSVNPYDPTRTPGGSSGGTGATIAANIGIVGLGTDTINSVRSPASANSLVGIRPTIGLVSRAGIVPYSLTQDTAGPICRTVEDAARCLSVIAGYDPDDAETAWGVGHVVEDYAKYLDENALPGKRIGVLESLFGKEDVNRSTNAVMSEAMKVFEANGATLVPVRDDIDQSWLSSETSVHLDDFRRDLDGYLRELPADWPVHSMKEILDKGLFHPFSESNMRDAMKLGVSTPRYLEKMYNKIELRTRVLKIMADLRLDAMIYPHQQQLVCKCGASQRQRNGVLCSSTGFPSVCVPAGFAPDENAPVGVPVGMEIIGRPWSEALLISIAYAFEQHSHFRKPPVL</sequence>
<dbReference type="EMBL" id="VUNH01000005">
    <property type="protein sequence ID" value="MST55564.1"/>
    <property type="molecule type" value="Genomic_DNA"/>
</dbReference>
<evidence type="ECO:0000259" key="1">
    <source>
        <dbReference type="Pfam" id="PF01425"/>
    </source>
</evidence>
<evidence type="ECO:0000313" key="2">
    <source>
        <dbReference type="EMBL" id="MST55564.1"/>
    </source>
</evidence>
<feature type="domain" description="Amidase" evidence="1">
    <location>
        <begin position="28"/>
        <end position="465"/>
    </location>
</feature>
<dbReference type="Gene3D" id="3.90.1300.10">
    <property type="entry name" value="Amidase signature (AS) domain"/>
    <property type="match status" value="1"/>
</dbReference>
<comment type="caution">
    <text evidence="2">The sequence shown here is derived from an EMBL/GenBank/DDBJ whole genome shotgun (WGS) entry which is preliminary data.</text>
</comment>
<dbReference type="InterPro" id="IPR036928">
    <property type="entry name" value="AS_sf"/>
</dbReference>
<keyword evidence="3" id="KW-1185">Reference proteome</keyword>
<gene>
    <name evidence="2" type="ORF">FYJ74_05885</name>
</gene>
<protein>
    <submittedName>
        <fullName evidence="2">Amidase</fullName>
    </submittedName>
</protein>
<dbReference type="PANTHER" id="PTHR42678:SF5">
    <property type="entry name" value="GLUTAMYL-TRNA(GLN) AMIDOTRANSFERASE SUBUNIT A"/>
    <property type="match status" value="1"/>
</dbReference>
<proteinExistence type="predicted"/>
<reference evidence="2 3" key="1">
    <citation type="submission" date="2019-08" db="EMBL/GenBank/DDBJ databases">
        <title>In-depth cultivation of the pig gut microbiome towards novel bacterial diversity and tailored functional studies.</title>
        <authorList>
            <person name="Wylensek D."/>
            <person name="Hitch T.C.A."/>
            <person name="Clavel T."/>
        </authorList>
    </citation>
    <scope>NUCLEOTIDE SEQUENCE [LARGE SCALE GENOMIC DNA]</scope>
    <source>
        <strain evidence="2 3">SM-530-WT-4B</strain>
    </source>
</reference>
<dbReference type="PANTHER" id="PTHR42678">
    <property type="entry name" value="AMIDASE"/>
    <property type="match status" value="1"/>
</dbReference>
<dbReference type="RefSeq" id="WP_326830884.1">
    <property type="nucleotide sequence ID" value="NZ_VUNH01000005.1"/>
</dbReference>
<dbReference type="SUPFAM" id="SSF75304">
    <property type="entry name" value="Amidase signature (AS) enzymes"/>
    <property type="match status" value="1"/>
</dbReference>
<organism evidence="2 3">
    <name type="scientific">Pyramidobacter porci</name>
    <dbReference type="NCBI Taxonomy" id="2605789"/>
    <lineage>
        <taxon>Bacteria</taxon>
        <taxon>Thermotogati</taxon>
        <taxon>Synergistota</taxon>
        <taxon>Synergistia</taxon>
        <taxon>Synergistales</taxon>
        <taxon>Dethiosulfovibrionaceae</taxon>
        <taxon>Pyramidobacter</taxon>
    </lineage>
</organism>